<evidence type="ECO:0000256" key="2">
    <source>
        <dbReference type="ARBA" id="ARBA00023315"/>
    </source>
</evidence>
<dbReference type="GO" id="GO:0016747">
    <property type="term" value="F:acyltransferase activity, transferring groups other than amino-acyl groups"/>
    <property type="evidence" value="ECO:0007669"/>
    <property type="project" value="InterPro"/>
</dbReference>
<accession>A0A1V9DPZ1</accession>
<comment type="caution">
    <text evidence="4">The sequence shown here is derived from an EMBL/GenBank/DDBJ whole genome shotgun (WGS) entry which is preliminary data.</text>
</comment>
<dbReference type="OrthoDB" id="9803233at2"/>
<organism evidence="4 5">
    <name type="scientific">Pantoea latae</name>
    <dbReference type="NCBI Taxonomy" id="1964541"/>
    <lineage>
        <taxon>Bacteria</taxon>
        <taxon>Pseudomonadati</taxon>
        <taxon>Pseudomonadota</taxon>
        <taxon>Gammaproteobacteria</taxon>
        <taxon>Enterobacterales</taxon>
        <taxon>Erwiniaceae</taxon>
        <taxon>Pantoea</taxon>
    </lineage>
</organism>
<dbReference type="CDD" id="cd04301">
    <property type="entry name" value="NAT_SF"/>
    <property type="match status" value="1"/>
</dbReference>
<keyword evidence="2" id="KW-0012">Acyltransferase</keyword>
<dbReference type="AlphaFoldDB" id="A0A1V9DPZ1"/>
<name>A0A1V9DPZ1_9GAMM</name>
<dbReference type="InterPro" id="IPR050832">
    <property type="entry name" value="Bact_Acetyltransf"/>
</dbReference>
<proteinExistence type="predicted"/>
<evidence type="ECO:0000313" key="5">
    <source>
        <dbReference type="Proteomes" id="UP000192769"/>
    </source>
</evidence>
<dbReference type="EMBL" id="MWUE01000004">
    <property type="protein sequence ID" value="OQP35906.1"/>
    <property type="molecule type" value="Genomic_DNA"/>
</dbReference>
<gene>
    <name evidence="4" type="ORF">B2J69_02610</name>
</gene>
<dbReference type="Pfam" id="PF00583">
    <property type="entry name" value="Acetyltransf_1"/>
    <property type="match status" value="1"/>
</dbReference>
<reference evidence="4 5" key="1">
    <citation type="submission" date="2017-02" db="EMBL/GenBank/DDBJ databases">
        <title>Whole genome shotgun sequence of Pantoea agglomerans strain AS1 isolated from a cycad, Zamia floridana in Central Florida, USA.</title>
        <authorList>
            <person name="Lata P."/>
            <person name="Govindarajan S."/>
            <person name="Qi F."/>
            <person name="Li J.-L."/>
            <person name="Maurya S.K."/>
            <person name="Sahoo M.K."/>
        </authorList>
    </citation>
    <scope>NUCLEOTIDE SEQUENCE [LARGE SCALE GENOMIC DNA]</scope>
    <source>
        <strain evidence="4 5">AS1</strain>
    </source>
</reference>
<dbReference type="InterPro" id="IPR016181">
    <property type="entry name" value="Acyl_CoA_acyltransferase"/>
</dbReference>
<protein>
    <submittedName>
        <fullName evidence="4">GNAT family N-acetyltransferase</fullName>
    </submittedName>
</protein>
<evidence type="ECO:0000259" key="3">
    <source>
        <dbReference type="PROSITE" id="PS51186"/>
    </source>
</evidence>
<dbReference type="PANTHER" id="PTHR43877:SF2">
    <property type="entry name" value="AMINOALKYLPHOSPHONATE N-ACETYLTRANSFERASE-RELATED"/>
    <property type="match status" value="1"/>
</dbReference>
<evidence type="ECO:0000256" key="1">
    <source>
        <dbReference type="ARBA" id="ARBA00022679"/>
    </source>
</evidence>
<dbReference type="InterPro" id="IPR000182">
    <property type="entry name" value="GNAT_dom"/>
</dbReference>
<dbReference type="PROSITE" id="PS51186">
    <property type="entry name" value="GNAT"/>
    <property type="match status" value="1"/>
</dbReference>
<keyword evidence="1 4" id="KW-0808">Transferase</keyword>
<keyword evidence="5" id="KW-1185">Reference proteome</keyword>
<dbReference type="Gene3D" id="3.40.630.30">
    <property type="match status" value="1"/>
</dbReference>
<dbReference type="PANTHER" id="PTHR43877">
    <property type="entry name" value="AMINOALKYLPHOSPHONATE N-ACETYLTRANSFERASE-RELATED-RELATED"/>
    <property type="match status" value="1"/>
</dbReference>
<dbReference type="SUPFAM" id="SSF55729">
    <property type="entry name" value="Acyl-CoA N-acyltransferases (Nat)"/>
    <property type="match status" value="1"/>
</dbReference>
<dbReference type="RefSeq" id="WP_081136062.1">
    <property type="nucleotide sequence ID" value="NZ_MWUE01000004.1"/>
</dbReference>
<feature type="domain" description="N-acetyltransferase" evidence="3">
    <location>
        <begin position="1"/>
        <end position="150"/>
    </location>
</feature>
<evidence type="ECO:0000313" key="4">
    <source>
        <dbReference type="EMBL" id="OQP35906.1"/>
    </source>
</evidence>
<sequence length="155" mass="16954">MIQVARESADHPDARWLLDQLSDTLARLTGSSGRARFDAAEMEMPGRLFAVARNAQRQPVGCGAFRPLQPGVAELKRMFALPGSHGVGAALLTFLEQQARQAGYQQLWLETRRVNGRALAFYARHGYQPIASFGPYAAMPQAQCLGKRLDGQGEA</sequence>
<dbReference type="Proteomes" id="UP000192769">
    <property type="component" value="Unassembled WGS sequence"/>
</dbReference>